<dbReference type="Proteomes" id="UP000004259">
    <property type="component" value="Unassembled WGS sequence"/>
</dbReference>
<dbReference type="EMBL" id="ADKM02000050">
    <property type="protein sequence ID" value="EGC03872.1"/>
    <property type="molecule type" value="Genomic_DNA"/>
</dbReference>
<protein>
    <submittedName>
        <fullName evidence="1">Conserved domain protein</fullName>
    </submittedName>
</protein>
<proteinExistence type="predicted"/>
<accession>E9S9V9</accession>
<evidence type="ECO:0000313" key="1">
    <source>
        <dbReference type="EMBL" id="EGC03872.1"/>
    </source>
</evidence>
<comment type="caution">
    <text evidence="1">The sequence shown here is derived from an EMBL/GenBank/DDBJ whole genome shotgun (WGS) entry which is preliminary data.</text>
</comment>
<name>E9S9V9_RUMAL</name>
<evidence type="ECO:0000313" key="2">
    <source>
        <dbReference type="Proteomes" id="UP000004259"/>
    </source>
</evidence>
<sequence>MDIISEILETDRLAEEKLEAAMEKRGEMELSCDFEVGEIRMRAEAEAEEYRRKKLEECGAANNAGALKESEQAQLKALSEAFEKNHEKWENDIVAAITGQG</sequence>
<organism evidence="1 2">
    <name type="scientific">Ruminococcus albus 8</name>
    <dbReference type="NCBI Taxonomy" id="246199"/>
    <lineage>
        <taxon>Bacteria</taxon>
        <taxon>Bacillati</taxon>
        <taxon>Bacillota</taxon>
        <taxon>Clostridia</taxon>
        <taxon>Eubacteriales</taxon>
        <taxon>Oscillospiraceae</taxon>
        <taxon>Ruminococcus</taxon>
    </lineage>
</organism>
<dbReference type="STRING" id="246199.CUS_6410"/>
<dbReference type="AlphaFoldDB" id="E9S9V9"/>
<dbReference type="RefSeq" id="WP_002847830.1">
    <property type="nucleotide sequence ID" value="NZ_ADKM02000050.1"/>
</dbReference>
<keyword evidence="2" id="KW-1185">Reference proteome</keyword>
<reference evidence="1 2" key="1">
    <citation type="submission" date="2011-02" db="EMBL/GenBank/DDBJ databases">
        <authorList>
            <person name="Nelson K.E."/>
            <person name="Sutton G."/>
            <person name="Torralba M."/>
            <person name="Durkin S."/>
            <person name="Harkins D."/>
            <person name="Montgomery R."/>
            <person name="Ziemer C."/>
            <person name="Klaassens E."/>
            <person name="Ocuiv P."/>
            <person name="Morrison M."/>
        </authorList>
    </citation>
    <scope>NUCLEOTIDE SEQUENCE [LARGE SCALE GENOMIC DNA]</scope>
    <source>
        <strain evidence="1 2">8</strain>
    </source>
</reference>
<dbReference type="OrthoDB" id="1822233at2"/>
<gene>
    <name evidence="1" type="ORF">CUS_6410</name>
</gene>